<protein>
    <submittedName>
        <fullName evidence="1">Uncharacterized protein</fullName>
    </submittedName>
</protein>
<dbReference type="Proteomes" id="UP000294847">
    <property type="component" value="Chromosome 6"/>
</dbReference>
<dbReference type="AlphaFoldDB" id="A0A4P7NRJ4"/>
<evidence type="ECO:0000313" key="1">
    <source>
        <dbReference type="EMBL" id="QBZ64892.1"/>
    </source>
</evidence>
<sequence>MTTLTGLVAKGCSYFPPPRLVSSGSPSASAVAHDVAAAIEGAIIWGRSSGRADLILSSPGEAAAVMIDSQVRLLALVMRRLHLGFERGWFGPWG</sequence>
<gene>
    <name evidence="1" type="ORF">PoMZ_06593</name>
</gene>
<proteinExistence type="predicted"/>
<evidence type="ECO:0000313" key="2">
    <source>
        <dbReference type="Proteomes" id="UP000294847"/>
    </source>
</evidence>
<accession>A0A4P7NRJ4</accession>
<organism evidence="1 2">
    <name type="scientific">Pyricularia oryzae</name>
    <name type="common">Rice blast fungus</name>
    <name type="synonym">Magnaporthe oryzae</name>
    <dbReference type="NCBI Taxonomy" id="318829"/>
    <lineage>
        <taxon>Eukaryota</taxon>
        <taxon>Fungi</taxon>
        <taxon>Dikarya</taxon>
        <taxon>Ascomycota</taxon>
        <taxon>Pezizomycotina</taxon>
        <taxon>Sordariomycetes</taxon>
        <taxon>Sordariomycetidae</taxon>
        <taxon>Magnaporthales</taxon>
        <taxon>Pyriculariaceae</taxon>
        <taxon>Pyricularia</taxon>
    </lineage>
</organism>
<dbReference type="EMBL" id="CP034209">
    <property type="protein sequence ID" value="QBZ64892.1"/>
    <property type="molecule type" value="Genomic_DNA"/>
</dbReference>
<name>A0A4P7NRJ4_PYROR</name>
<reference evidence="1 2" key="1">
    <citation type="journal article" date="2019" name="Mol. Biol. Evol.">
        <title>Blast fungal genomes show frequent chromosomal changes, gene gains and losses, and effector gene turnover.</title>
        <authorList>
            <person name="Gomez Luciano L.B."/>
            <person name="Jason Tsai I."/>
            <person name="Chuma I."/>
            <person name="Tosa Y."/>
            <person name="Chen Y.H."/>
            <person name="Li J.Y."/>
            <person name="Li M.Y."/>
            <person name="Jade Lu M.Y."/>
            <person name="Nakayashiki H."/>
            <person name="Li W.H."/>
        </authorList>
    </citation>
    <scope>NUCLEOTIDE SEQUENCE [LARGE SCALE GENOMIC DNA]</scope>
    <source>
        <strain evidence="1">MZ5-1-6</strain>
    </source>
</reference>